<reference evidence="1 2" key="1">
    <citation type="journal article" date="2022" name="New Phytol.">
        <title>Ecological generalism drives hyperdiversity of secondary metabolite gene clusters in xylarialean endophytes.</title>
        <authorList>
            <person name="Franco M.E.E."/>
            <person name="Wisecaver J.H."/>
            <person name="Arnold A.E."/>
            <person name="Ju Y.M."/>
            <person name="Slot J.C."/>
            <person name="Ahrendt S."/>
            <person name="Moore L.P."/>
            <person name="Eastman K.E."/>
            <person name="Scott K."/>
            <person name="Konkel Z."/>
            <person name="Mondo S.J."/>
            <person name="Kuo A."/>
            <person name="Hayes R.D."/>
            <person name="Haridas S."/>
            <person name="Andreopoulos B."/>
            <person name="Riley R."/>
            <person name="LaButti K."/>
            <person name="Pangilinan J."/>
            <person name="Lipzen A."/>
            <person name="Amirebrahimi M."/>
            <person name="Yan J."/>
            <person name="Adam C."/>
            <person name="Keymanesh K."/>
            <person name="Ng V."/>
            <person name="Louie K."/>
            <person name="Northen T."/>
            <person name="Drula E."/>
            <person name="Henrissat B."/>
            <person name="Hsieh H.M."/>
            <person name="Youens-Clark K."/>
            <person name="Lutzoni F."/>
            <person name="Miadlikowska J."/>
            <person name="Eastwood D.C."/>
            <person name="Hamelin R.C."/>
            <person name="Grigoriev I.V."/>
            <person name="U'Ren J.M."/>
        </authorList>
    </citation>
    <scope>NUCLEOTIDE SEQUENCE [LARGE SCALE GENOMIC DNA]</scope>
    <source>
        <strain evidence="1 2">CBS 119005</strain>
    </source>
</reference>
<evidence type="ECO:0000313" key="2">
    <source>
        <dbReference type="Proteomes" id="UP001497700"/>
    </source>
</evidence>
<name>A0ACB9YU74_9PEZI</name>
<comment type="caution">
    <text evidence="1">The sequence shown here is derived from an EMBL/GenBank/DDBJ whole genome shotgun (WGS) entry which is preliminary data.</text>
</comment>
<dbReference type="Proteomes" id="UP001497700">
    <property type="component" value="Unassembled WGS sequence"/>
</dbReference>
<proteinExistence type="predicted"/>
<keyword evidence="2" id="KW-1185">Reference proteome</keyword>
<dbReference type="EMBL" id="MU393523">
    <property type="protein sequence ID" value="KAI4862544.1"/>
    <property type="molecule type" value="Genomic_DNA"/>
</dbReference>
<protein>
    <submittedName>
        <fullName evidence="1">Uncharacterized protein</fullName>
    </submittedName>
</protein>
<accession>A0ACB9YU74</accession>
<organism evidence="1 2">
    <name type="scientific">Hypoxylon rubiginosum</name>
    <dbReference type="NCBI Taxonomy" id="110542"/>
    <lineage>
        <taxon>Eukaryota</taxon>
        <taxon>Fungi</taxon>
        <taxon>Dikarya</taxon>
        <taxon>Ascomycota</taxon>
        <taxon>Pezizomycotina</taxon>
        <taxon>Sordariomycetes</taxon>
        <taxon>Xylariomycetidae</taxon>
        <taxon>Xylariales</taxon>
        <taxon>Hypoxylaceae</taxon>
        <taxon>Hypoxylon</taxon>
    </lineage>
</organism>
<evidence type="ECO:0000313" key="1">
    <source>
        <dbReference type="EMBL" id="KAI4862544.1"/>
    </source>
</evidence>
<sequence>MERRARFACVACRKLKRKCPKELPACSLCLRLDKRCEYPPRVRDSNGGEIQESSASSQSPNANGEVDRQSLQSSDGPRTEQHLGFPRVARSIHRGIDTFPAIFFLDSEVCTKPLSSDCNPPMAPSTLLDSLPSETHGVYEQYFSTIHRWLPILSKKRMRRSMAELGLPADSPSRLLSLCMSLVSEPLFPGVPARVNKTYSRTLEALFKVENSSLPCIQLLQSVILISVYEIGHSIYPAAYLHVGYASRLCVMMGLHDRKNAAQLFQDTITWTAREEERRAWWAVICLDRISNQGINGLPFAAPEPSPGELLPCPETTWNEGGVGFNEPIFASSFSNNTSLGSFANVCQAAHILGRVLRHRDELHDASLALDFRIAEAKQLHGILTSLCSHLREASRDLISLDSSVYVALALCFSARLIISDLYACNEKYSTDHGRSSEEAEMQREAMGSILETVRYTWQLTRQMLDSIDRAGERELDNINPLLCHCLYAAAQESEWFIFEQEDSNAGTWLRDFVRLLRIIGRRWQVADVYLAQISKWPGYNRVVVQNGGYDIVEHDVEVSGY</sequence>
<gene>
    <name evidence="1" type="ORF">F4820DRAFT_18399</name>
</gene>